<dbReference type="OrthoDB" id="276388at2759"/>
<dbReference type="GO" id="GO:0009231">
    <property type="term" value="P:riboflavin biosynthetic process"/>
    <property type="evidence" value="ECO:0007669"/>
    <property type="project" value="InterPro"/>
</dbReference>
<feature type="region of interest" description="Disordered" evidence="8">
    <location>
        <begin position="156"/>
        <end position="191"/>
    </location>
</feature>
<dbReference type="VEuPathDB" id="PlasmoDB:PmUG01_11026900"/>
<sequence length="673" mass="78447">MDFGEGEKTMALIDADFYIINYRSCITTYIQSIHNNLRRGRRDALQNGDNNENIEKAKKIICIFMLQIFLNNIDKNVNLFDVLHEVINKYHYLIKRDVKSQCNKCQGNAGNENRNSNQLLLNNNGGEIDQEENIIAFENKNEWLVSASRNIRIGTSQQVDMNKYEERKKNGQSGESGENDKNGQRSQNGENPINQLIHNLIQNGNYVNSENIASSKICVLNISNKEKDVKSSSESFGDNFCEEENSEGTELCTNLKSEKVKYCKKDKYTNDSNNNEEESRCSTYKLNNFPPSRLCKKRFIINYNNISLKIKTFDNVLNMTQFIEEEIVKKHKINEEYLREIKNLYRIIILSKLHIGVYKFLSLLKKKNFFFIFYTSNKKLTHLLFKYFKIRKSFKNQYTLINSFDDLKNFKNYKKCLVFSNRQCFVNYAKRYGYFRIAKGKKNSSISSNCDDINWEDIIIAHNKCSKVSKDSIDSKGSTDSMDSKCSKDAISSNSSDYNSNKYNDVVYPFERNCNLTKDILSWRTFYIFNKYIYIYGKVVKGFGRGSKYLNIPTANIFNSNLTSADIMPGIYFGLSKLKKKIYKTVISIGYNPYFENKHITVEAFLYYQTSNLFYNENIHLIIFGILRSESNFPSFSHLIQAIQFDCELARIILNKIKNDDKFVMCKSYLNSL</sequence>
<dbReference type="UniPathway" id="UPA00276">
    <property type="reaction ID" value="UER00406"/>
</dbReference>
<keyword evidence="6" id="KW-0547">Nucleotide-binding</keyword>
<dbReference type="Pfam" id="PF01687">
    <property type="entry name" value="Flavokinase"/>
    <property type="match status" value="1"/>
</dbReference>
<dbReference type="SUPFAM" id="SSF82114">
    <property type="entry name" value="Riboflavin kinase-like"/>
    <property type="match status" value="1"/>
</dbReference>
<dbReference type="AlphaFoldDB" id="A0A1D3SMJ2"/>
<dbReference type="OMA" id="SWRIFYI"/>
<dbReference type="GeneID" id="39869729"/>
<dbReference type="GO" id="GO:0008531">
    <property type="term" value="F:riboflavin kinase activity"/>
    <property type="evidence" value="ECO:0007669"/>
    <property type="project" value="UniProtKB-EC"/>
</dbReference>
<dbReference type="GO" id="GO:0009398">
    <property type="term" value="P:FMN biosynthetic process"/>
    <property type="evidence" value="ECO:0007669"/>
    <property type="project" value="UniProtKB-UniPathway"/>
</dbReference>
<evidence type="ECO:0000313" key="10">
    <source>
        <dbReference type="EMBL" id="SCO93018.1"/>
    </source>
</evidence>
<dbReference type="KEGG" id="pmal:PMUG01_11026900"/>
<evidence type="ECO:0000256" key="5">
    <source>
        <dbReference type="ARBA" id="ARBA00022679"/>
    </source>
</evidence>
<name>A0A1D3SMJ2_PLAMA</name>
<accession>A0A1D3SMJ2</accession>
<evidence type="ECO:0000256" key="1">
    <source>
        <dbReference type="ARBA" id="ARBA00005201"/>
    </source>
</evidence>
<evidence type="ECO:0000256" key="3">
    <source>
        <dbReference type="ARBA" id="ARBA00022630"/>
    </source>
</evidence>
<evidence type="ECO:0000256" key="2">
    <source>
        <dbReference type="ARBA" id="ARBA00012105"/>
    </source>
</evidence>
<dbReference type="Proteomes" id="UP000219813">
    <property type="component" value="Chromosome 11"/>
</dbReference>
<dbReference type="SMART" id="SM00904">
    <property type="entry name" value="Flavokinase"/>
    <property type="match status" value="1"/>
</dbReference>
<keyword evidence="3" id="KW-0285">Flavoprotein</keyword>
<comment type="pathway">
    <text evidence="1">Cofactor biosynthesis; FMN biosynthesis; FMN from riboflavin (ATP route): step 1/1.</text>
</comment>
<dbReference type="EC" id="2.7.1.26" evidence="2"/>
<protein>
    <recommendedName>
        <fullName evidence="2">riboflavin kinase</fullName>
        <ecNumber evidence="2">2.7.1.26</ecNumber>
    </recommendedName>
</protein>
<keyword evidence="5 10" id="KW-0808">Transferase</keyword>
<dbReference type="RefSeq" id="XP_028862458.1">
    <property type="nucleotide sequence ID" value="XM_029005917.1"/>
</dbReference>
<evidence type="ECO:0000256" key="8">
    <source>
        <dbReference type="SAM" id="MobiDB-lite"/>
    </source>
</evidence>
<gene>
    <name evidence="10" type="primary">PmUG01_11026900</name>
    <name evidence="10" type="ORF">PMUG01_11026900</name>
</gene>
<evidence type="ECO:0000259" key="9">
    <source>
        <dbReference type="SMART" id="SM00904"/>
    </source>
</evidence>
<dbReference type="PANTHER" id="PTHR22749">
    <property type="entry name" value="RIBOFLAVIN KINASE/FMN ADENYLYLTRANSFERASE"/>
    <property type="match status" value="1"/>
</dbReference>
<reference evidence="10 11" key="1">
    <citation type="submission" date="2016-06" db="EMBL/GenBank/DDBJ databases">
        <authorList>
            <consortium name="Pathogen Informatics"/>
        </authorList>
    </citation>
    <scope>NUCLEOTIDE SEQUENCE [LARGE SCALE GENOMIC DNA]</scope>
</reference>
<organism evidence="10 11">
    <name type="scientific">Plasmodium malariae</name>
    <dbReference type="NCBI Taxonomy" id="5858"/>
    <lineage>
        <taxon>Eukaryota</taxon>
        <taxon>Sar</taxon>
        <taxon>Alveolata</taxon>
        <taxon>Apicomplexa</taxon>
        <taxon>Aconoidasida</taxon>
        <taxon>Haemosporida</taxon>
        <taxon>Plasmodiidae</taxon>
        <taxon>Plasmodium</taxon>
        <taxon>Plasmodium (Plasmodium)</taxon>
    </lineage>
</organism>
<dbReference type="EMBL" id="LT594632">
    <property type="protein sequence ID" value="SCO93018.1"/>
    <property type="molecule type" value="Genomic_DNA"/>
</dbReference>
<evidence type="ECO:0000256" key="6">
    <source>
        <dbReference type="ARBA" id="ARBA00022741"/>
    </source>
</evidence>
<dbReference type="GO" id="GO:0005524">
    <property type="term" value="F:ATP binding"/>
    <property type="evidence" value="ECO:0007669"/>
    <property type="project" value="UniProtKB-KW"/>
</dbReference>
<feature type="domain" description="Riboflavin kinase" evidence="9">
    <location>
        <begin position="528"/>
        <end position="655"/>
    </location>
</feature>
<keyword evidence="10" id="KW-0418">Kinase</keyword>
<dbReference type="PANTHER" id="PTHR22749:SF6">
    <property type="entry name" value="RIBOFLAVIN KINASE"/>
    <property type="match status" value="1"/>
</dbReference>
<keyword evidence="11" id="KW-1185">Reference proteome</keyword>
<dbReference type="Gene3D" id="2.40.30.30">
    <property type="entry name" value="Riboflavin kinase-like"/>
    <property type="match status" value="1"/>
</dbReference>
<proteinExistence type="predicted"/>
<feature type="region of interest" description="Disordered" evidence="8">
    <location>
        <begin position="469"/>
        <end position="495"/>
    </location>
</feature>
<dbReference type="InterPro" id="IPR015865">
    <property type="entry name" value="Riboflavin_kinase_bac/euk"/>
</dbReference>
<keyword evidence="4" id="KW-0288">FMN</keyword>
<evidence type="ECO:0000256" key="4">
    <source>
        <dbReference type="ARBA" id="ARBA00022643"/>
    </source>
</evidence>
<evidence type="ECO:0000256" key="7">
    <source>
        <dbReference type="ARBA" id="ARBA00022840"/>
    </source>
</evidence>
<evidence type="ECO:0000313" key="11">
    <source>
        <dbReference type="Proteomes" id="UP000219813"/>
    </source>
</evidence>
<dbReference type="InterPro" id="IPR023468">
    <property type="entry name" value="Riboflavin_kinase"/>
</dbReference>
<keyword evidence="7" id="KW-0067">ATP-binding</keyword>
<dbReference type="InterPro" id="IPR023465">
    <property type="entry name" value="Riboflavin_kinase_dom_sf"/>
</dbReference>